<evidence type="ECO:0000256" key="1">
    <source>
        <dbReference type="ARBA" id="ARBA00004123"/>
    </source>
</evidence>
<evidence type="ECO:0000256" key="3">
    <source>
        <dbReference type="ARBA" id="ARBA00022723"/>
    </source>
</evidence>
<comment type="caution">
    <text evidence="9">The sequence shown here is derived from an EMBL/GenBank/DDBJ whole genome shotgun (WGS) entry which is preliminary data.</text>
</comment>
<dbReference type="Gramene" id="PHT93738">
    <property type="protein sequence ID" value="PHT93738"/>
    <property type="gene ID" value="T459_01620"/>
</dbReference>
<feature type="region of interest" description="Disordered" evidence="7">
    <location>
        <begin position="57"/>
        <end position="155"/>
    </location>
</feature>
<evidence type="ECO:0000256" key="2">
    <source>
        <dbReference type="ARBA" id="ARBA00006801"/>
    </source>
</evidence>
<feature type="compositionally biased region" description="Basic and acidic residues" evidence="7">
    <location>
        <begin position="121"/>
        <end position="149"/>
    </location>
</feature>
<feature type="compositionally biased region" description="Basic residues" evidence="7">
    <location>
        <begin position="102"/>
        <end position="115"/>
    </location>
</feature>
<dbReference type="GO" id="GO:0005634">
    <property type="term" value="C:nucleus"/>
    <property type="evidence" value="ECO:0007669"/>
    <property type="project" value="UniProtKB-SubCell"/>
</dbReference>
<reference evidence="9 10" key="1">
    <citation type="journal article" date="2014" name="Nat. Genet.">
        <title>Genome sequence of the hot pepper provides insights into the evolution of pungency in Capsicum species.</title>
        <authorList>
            <person name="Kim S."/>
            <person name="Park M."/>
            <person name="Yeom S.I."/>
            <person name="Kim Y.M."/>
            <person name="Lee J.M."/>
            <person name="Lee H.A."/>
            <person name="Seo E."/>
            <person name="Choi J."/>
            <person name="Cheong K."/>
            <person name="Kim K.T."/>
            <person name="Jung K."/>
            <person name="Lee G.W."/>
            <person name="Oh S.K."/>
            <person name="Bae C."/>
            <person name="Kim S.B."/>
            <person name="Lee H.Y."/>
            <person name="Kim S.Y."/>
            <person name="Kim M.S."/>
            <person name="Kang B.C."/>
            <person name="Jo Y.D."/>
            <person name="Yang H.B."/>
            <person name="Jeong H.J."/>
            <person name="Kang W.H."/>
            <person name="Kwon J.K."/>
            <person name="Shin C."/>
            <person name="Lim J.Y."/>
            <person name="Park J.H."/>
            <person name="Huh J.H."/>
            <person name="Kim J.S."/>
            <person name="Kim B.D."/>
            <person name="Cohen O."/>
            <person name="Paran I."/>
            <person name="Suh M.C."/>
            <person name="Lee S.B."/>
            <person name="Kim Y.K."/>
            <person name="Shin Y."/>
            <person name="Noh S.J."/>
            <person name="Park J."/>
            <person name="Seo Y.S."/>
            <person name="Kwon S.Y."/>
            <person name="Kim H.A."/>
            <person name="Park J.M."/>
            <person name="Kim H.J."/>
            <person name="Choi S.B."/>
            <person name="Bosland P.W."/>
            <person name="Reeves G."/>
            <person name="Jo S.H."/>
            <person name="Lee B.W."/>
            <person name="Cho H.T."/>
            <person name="Choi H.S."/>
            <person name="Lee M.S."/>
            <person name="Yu Y."/>
            <person name="Do Choi Y."/>
            <person name="Park B.S."/>
            <person name="van Deynze A."/>
            <person name="Ashrafi H."/>
            <person name="Hill T."/>
            <person name="Kim W.T."/>
            <person name="Pai H.S."/>
            <person name="Ahn H.K."/>
            <person name="Yeam I."/>
            <person name="Giovannoni J.J."/>
            <person name="Rose J.K."/>
            <person name="Sorensen I."/>
            <person name="Lee S.J."/>
            <person name="Kim R.W."/>
            <person name="Choi I.Y."/>
            <person name="Choi B.S."/>
            <person name="Lim J.S."/>
            <person name="Lee Y.H."/>
            <person name="Choi D."/>
        </authorList>
    </citation>
    <scope>NUCLEOTIDE SEQUENCE [LARGE SCALE GENOMIC DNA]</scope>
    <source>
        <strain evidence="10">cv. CM334</strain>
    </source>
</reference>
<protein>
    <recommendedName>
        <fullName evidence="8">Zinc-finger domain-containing protein</fullName>
    </recommendedName>
</protein>
<dbReference type="InterPro" id="IPR045109">
    <property type="entry name" value="LSDs-like"/>
</dbReference>
<keyword evidence="4" id="KW-0805">Transcription regulation</keyword>
<evidence type="ECO:0000256" key="4">
    <source>
        <dbReference type="ARBA" id="ARBA00023015"/>
    </source>
</evidence>
<name>A0A2G3AHS2_CAPAN</name>
<evidence type="ECO:0000313" key="10">
    <source>
        <dbReference type="Proteomes" id="UP000222542"/>
    </source>
</evidence>
<keyword evidence="5" id="KW-0804">Transcription</keyword>
<dbReference type="Proteomes" id="UP000222542">
    <property type="component" value="Unassembled WGS sequence"/>
</dbReference>
<feature type="domain" description="Zinc-finger" evidence="8">
    <location>
        <begin position="327"/>
        <end position="394"/>
    </location>
</feature>
<comment type="similarity">
    <text evidence="2">Belongs to the JARID1 histone demethylase family.</text>
</comment>
<feature type="region of interest" description="Disordered" evidence="7">
    <location>
        <begin position="237"/>
        <end position="261"/>
    </location>
</feature>
<proteinExistence type="inferred from homology"/>
<dbReference type="GO" id="GO:0046872">
    <property type="term" value="F:metal ion binding"/>
    <property type="evidence" value="ECO:0007669"/>
    <property type="project" value="UniProtKB-KW"/>
</dbReference>
<evidence type="ECO:0000256" key="6">
    <source>
        <dbReference type="ARBA" id="ARBA00023242"/>
    </source>
</evidence>
<feature type="compositionally biased region" description="Polar residues" evidence="7">
    <location>
        <begin position="69"/>
        <end position="79"/>
    </location>
</feature>
<dbReference type="AlphaFoldDB" id="A0A2G3AHS2"/>
<feature type="region of interest" description="Disordered" evidence="7">
    <location>
        <begin position="1"/>
        <end position="38"/>
    </location>
</feature>
<dbReference type="InterPro" id="IPR018866">
    <property type="entry name" value="Znf-4CXXC_R1"/>
</dbReference>
<feature type="compositionally biased region" description="Basic and acidic residues" evidence="7">
    <location>
        <begin position="201"/>
        <end position="211"/>
    </location>
</feature>
<accession>A0A2G3AHS2</accession>
<dbReference type="EMBL" id="AYRZ02000001">
    <property type="protein sequence ID" value="PHT93738.1"/>
    <property type="molecule type" value="Genomic_DNA"/>
</dbReference>
<feature type="region of interest" description="Disordered" evidence="7">
    <location>
        <begin position="181"/>
        <end position="211"/>
    </location>
</feature>
<feature type="compositionally biased region" description="Basic and acidic residues" evidence="7">
    <location>
        <begin position="92"/>
        <end position="101"/>
    </location>
</feature>
<keyword evidence="3" id="KW-0479">Metal-binding</keyword>
<keyword evidence="10" id="KW-1185">Reference proteome</keyword>
<dbReference type="PANTHER" id="PTHR12549:SF37">
    <property type="entry name" value="LYSINE-SPECIFIC DEMETHYLASE JMJ26"/>
    <property type="match status" value="1"/>
</dbReference>
<evidence type="ECO:0000256" key="5">
    <source>
        <dbReference type="ARBA" id="ARBA00023163"/>
    </source>
</evidence>
<reference evidence="9 10" key="2">
    <citation type="journal article" date="2017" name="Genome Biol.">
        <title>New reference genome sequences of hot pepper reveal the massive evolution of plant disease-resistance genes by retroduplication.</title>
        <authorList>
            <person name="Kim S."/>
            <person name="Park J."/>
            <person name="Yeom S.I."/>
            <person name="Kim Y.M."/>
            <person name="Seo E."/>
            <person name="Kim K.T."/>
            <person name="Kim M.S."/>
            <person name="Lee J.M."/>
            <person name="Cheong K."/>
            <person name="Shin H.S."/>
            <person name="Kim S.B."/>
            <person name="Han K."/>
            <person name="Lee J."/>
            <person name="Park M."/>
            <person name="Lee H.A."/>
            <person name="Lee H.Y."/>
            <person name="Lee Y."/>
            <person name="Oh S."/>
            <person name="Lee J.H."/>
            <person name="Choi E."/>
            <person name="Choi E."/>
            <person name="Lee S.E."/>
            <person name="Jeon J."/>
            <person name="Kim H."/>
            <person name="Choi G."/>
            <person name="Song H."/>
            <person name="Lee J."/>
            <person name="Lee S.C."/>
            <person name="Kwon J.K."/>
            <person name="Lee H.Y."/>
            <person name="Koo N."/>
            <person name="Hong Y."/>
            <person name="Kim R.W."/>
            <person name="Kang W.H."/>
            <person name="Huh J.H."/>
            <person name="Kang B.C."/>
            <person name="Yang T.J."/>
            <person name="Lee Y.H."/>
            <person name="Bennetzen J.L."/>
            <person name="Choi D."/>
        </authorList>
    </citation>
    <scope>NUCLEOTIDE SEQUENCE [LARGE SCALE GENOMIC DNA]</scope>
    <source>
        <strain evidence="10">cv. CM334</strain>
    </source>
</reference>
<keyword evidence="6" id="KW-0539">Nucleus</keyword>
<dbReference type="GO" id="GO:0032454">
    <property type="term" value="F:histone H3K9 demethylase activity"/>
    <property type="evidence" value="ECO:0007669"/>
    <property type="project" value="InterPro"/>
</dbReference>
<dbReference type="Pfam" id="PF10497">
    <property type="entry name" value="zf-4CXXC_R1"/>
    <property type="match status" value="1"/>
</dbReference>
<evidence type="ECO:0000313" key="9">
    <source>
        <dbReference type="EMBL" id="PHT93738.1"/>
    </source>
</evidence>
<comment type="subcellular location">
    <subcellularLocation>
        <location evidence="1">Nucleus</location>
    </subcellularLocation>
</comment>
<gene>
    <name evidence="9" type="ORF">T459_01620</name>
</gene>
<evidence type="ECO:0000259" key="8">
    <source>
        <dbReference type="Pfam" id="PF10497"/>
    </source>
</evidence>
<evidence type="ECO:0000256" key="7">
    <source>
        <dbReference type="SAM" id="MobiDB-lite"/>
    </source>
</evidence>
<dbReference type="PANTHER" id="PTHR12549">
    <property type="entry name" value="JMJC DOMAIN-CONTAINING HISTONE DEMETHYLATION PROTEIN"/>
    <property type="match status" value="1"/>
</dbReference>
<organism evidence="9 10">
    <name type="scientific">Capsicum annuum</name>
    <name type="common">Capsicum pepper</name>
    <dbReference type="NCBI Taxonomy" id="4072"/>
    <lineage>
        <taxon>Eukaryota</taxon>
        <taxon>Viridiplantae</taxon>
        <taxon>Streptophyta</taxon>
        <taxon>Embryophyta</taxon>
        <taxon>Tracheophyta</taxon>
        <taxon>Spermatophyta</taxon>
        <taxon>Magnoliopsida</taxon>
        <taxon>eudicotyledons</taxon>
        <taxon>Gunneridae</taxon>
        <taxon>Pentapetalae</taxon>
        <taxon>asterids</taxon>
        <taxon>lamiids</taxon>
        <taxon>Solanales</taxon>
        <taxon>Solanaceae</taxon>
        <taxon>Solanoideae</taxon>
        <taxon>Capsiceae</taxon>
        <taxon>Capsicum</taxon>
    </lineage>
</organism>
<dbReference type="STRING" id="4072.A0A2G3AHS2"/>
<sequence>MPLKEALNRLRTSTNGKVLRNGRMRTTGNDEEKDEPSQWCRDRLKLSTSTKNILLSGNSQIKRMPDKVNLQQRPGTSSKKMIHKGDNTMNKVEFRSEEKRDVCKKKTRTSSKKKIPQGESTMDKVDESEDKWSMYKEKPSLSKDAENRRTSVRRATGSFKRYRDYYVGEWEDDTDDYEVFPLSDGHHIPSNTRSQGADVSPELKPKNSPKDAIKISGKLSACSSLPSWAPAKLNGEQCLGTSSKKKSPRANSTMDKVDNSEDEWNVCNEKSSLSNDGKKKQRIYEKDAENKRTSVRHAAASLKRYDHNYFVGEWEDDSEYEVNCLAVNCHQCRRSDRRTVVPCTKCKEKFYRIKCIREWYPELEEEEVSELCPYCHGKCNCNLCLHSSGMLKTSRRDLTDREKIEHLHYLIITFLPFLKEIHHEQIQVIEPESCIRDLIFGGFMLIGLLALEQQQLLNFNSRSSSELPRF</sequence>